<dbReference type="Pfam" id="PF03125">
    <property type="entry name" value="Sre"/>
    <property type="match status" value="1"/>
</dbReference>
<dbReference type="EMBL" id="LIAE01010418">
    <property type="protein sequence ID" value="PAV61321.1"/>
    <property type="molecule type" value="Genomic_DNA"/>
</dbReference>
<name>A0A2A2JHZ0_9BILA</name>
<feature type="transmembrane region" description="Helical" evidence="7">
    <location>
        <begin position="412"/>
        <end position="436"/>
    </location>
</feature>
<dbReference type="EMBL" id="LIAE01010418">
    <property type="protein sequence ID" value="PAV61319.1"/>
    <property type="molecule type" value="Genomic_DNA"/>
</dbReference>
<dbReference type="PANTHER" id="PTHR23128">
    <property type="entry name" value="SERPENTINE RECEPTOR, CLASS E (EPSILON)-RELATED"/>
    <property type="match status" value="1"/>
</dbReference>
<organism evidence="8 9">
    <name type="scientific">Diploscapter pachys</name>
    <dbReference type="NCBI Taxonomy" id="2018661"/>
    <lineage>
        <taxon>Eukaryota</taxon>
        <taxon>Metazoa</taxon>
        <taxon>Ecdysozoa</taxon>
        <taxon>Nematoda</taxon>
        <taxon>Chromadorea</taxon>
        <taxon>Rhabditida</taxon>
        <taxon>Rhabditina</taxon>
        <taxon>Rhabditomorpha</taxon>
        <taxon>Rhabditoidea</taxon>
        <taxon>Rhabditidae</taxon>
        <taxon>Diploscapter</taxon>
    </lineage>
</organism>
<dbReference type="EMBL" id="LIAE01010418">
    <property type="protein sequence ID" value="PAV61320.1"/>
    <property type="molecule type" value="Genomic_DNA"/>
</dbReference>
<feature type="compositionally biased region" description="Basic and acidic residues" evidence="6">
    <location>
        <begin position="126"/>
        <end position="137"/>
    </location>
</feature>
<dbReference type="Proteomes" id="UP000218231">
    <property type="component" value="Unassembled WGS sequence"/>
</dbReference>
<feature type="region of interest" description="Disordered" evidence="6">
    <location>
        <begin position="116"/>
        <end position="151"/>
    </location>
</feature>
<evidence type="ECO:0000313" key="8">
    <source>
        <dbReference type="EMBL" id="PAV61320.1"/>
    </source>
</evidence>
<comment type="caution">
    <text evidence="8">The sequence shown here is derived from an EMBL/GenBank/DDBJ whole genome shotgun (WGS) entry which is preliminary data.</text>
</comment>
<dbReference type="GO" id="GO:0016020">
    <property type="term" value="C:membrane"/>
    <property type="evidence" value="ECO:0007669"/>
    <property type="project" value="UniProtKB-SubCell"/>
</dbReference>
<evidence type="ECO:0000256" key="2">
    <source>
        <dbReference type="ARBA" id="ARBA00006803"/>
    </source>
</evidence>
<evidence type="ECO:0000256" key="5">
    <source>
        <dbReference type="ARBA" id="ARBA00023136"/>
    </source>
</evidence>
<feature type="transmembrane region" description="Helical" evidence="7">
    <location>
        <begin position="231"/>
        <end position="250"/>
    </location>
</feature>
<evidence type="ECO:0000256" key="3">
    <source>
        <dbReference type="ARBA" id="ARBA00022692"/>
    </source>
</evidence>
<feature type="transmembrane region" description="Helical" evidence="7">
    <location>
        <begin position="270"/>
        <end position="288"/>
    </location>
</feature>
<feature type="transmembrane region" description="Helical" evidence="7">
    <location>
        <begin position="315"/>
        <end position="332"/>
    </location>
</feature>
<comment type="similarity">
    <text evidence="2">Belongs to the nematode receptor-like protein sre family.</text>
</comment>
<proteinExistence type="inferred from homology"/>
<dbReference type="PANTHER" id="PTHR23128:SF132">
    <property type="entry name" value="SERPENTINE RECEPTOR, CLASS E (EPSILON)-RELATED"/>
    <property type="match status" value="1"/>
</dbReference>
<dbReference type="OrthoDB" id="5874078at2759"/>
<dbReference type="InterPro" id="IPR004151">
    <property type="entry name" value="7TM_GPCR_serpentine_rcpt_Sre"/>
</dbReference>
<protein>
    <submittedName>
        <fullName evidence="8">Uncharacterized protein</fullName>
    </submittedName>
</protein>
<evidence type="ECO:0000256" key="1">
    <source>
        <dbReference type="ARBA" id="ARBA00004141"/>
    </source>
</evidence>
<sequence>MKNLLKQEKRMNRASSVKMGRPESLANLVKRQEFYVLTLNMTASYLIKLNDFRVHLASESGKLVETEGEEGPPGPPGPPVCAYSHLNLILLSEFLGSTWFRRLEMKETKDRMVTRESLESMGPEDPMARKEEKEAVHTARHQGRHLDTRQTSEDQLHSHSHCLFKFISIPVSAKLIVFVRTYQLTSSQQSGDFIFMLPFYVYDTIICNQNVRVALLLFLTPADSSRLAMDLCAYFEFFFMINILIFGLLAHKSLKKAPLLHNNLRNIINFAYLSHCASMVARIPLYLYEAKYFEITKRAFATYYMKDYEKRDRNWISTTLILSSLFITFISTSEMTYSVSDNELRMVLTIFLMIVAVVISFVLFIFIYRYNIYKLSIISDVKKAANFYTLSIKFQLHANVTLMKLWIRTAAIISFCLFFVLVIGIAMVIVAIVYNLQYETALLGAVLNLSIPICVNIIFLTIFLTVKEMRDACFWHIARVLRLNKPGGLVQVEMKKKTAEWETGLKLKSKSHTEVYFEQFASKW</sequence>
<feature type="transmembrane region" description="Helical" evidence="7">
    <location>
        <begin position="442"/>
        <end position="466"/>
    </location>
</feature>
<gene>
    <name evidence="8" type="ORF">WR25_18175</name>
</gene>
<evidence type="ECO:0000256" key="4">
    <source>
        <dbReference type="ARBA" id="ARBA00022989"/>
    </source>
</evidence>
<evidence type="ECO:0000313" key="9">
    <source>
        <dbReference type="Proteomes" id="UP000218231"/>
    </source>
</evidence>
<keyword evidence="3 7" id="KW-0812">Transmembrane</keyword>
<reference evidence="8 9" key="1">
    <citation type="journal article" date="2017" name="Curr. Biol.">
        <title>Genome architecture and evolution of a unichromosomal asexual nematode.</title>
        <authorList>
            <person name="Fradin H."/>
            <person name="Zegar C."/>
            <person name="Gutwein M."/>
            <person name="Lucas J."/>
            <person name="Kovtun M."/>
            <person name="Corcoran D."/>
            <person name="Baugh L.R."/>
            <person name="Kiontke K."/>
            <person name="Gunsalus K."/>
            <person name="Fitch D.H."/>
            <person name="Piano F."/>
        </authorList>
    </citation>
    <scope>NUCLEOTIDE SEQUENCE [LARGE SCALE GENOMIC DNA]</scope>
    <source>
        <strain evidence="8">PF1309</strain>
    </source>
</reference>
<evidence type="ECO:0000256" key="7">
    <source>
        <dbReference type="SAM" id="Phobius"/>
    </source>
</evidence>
<dbReference type="AlphaFoldDB" id="A0A2A2JHZ0"/>
<keyword evidence="9" id="KW-1185">Reference proteome</keyword>
<dbReference type="GO" id="GO:0007606">
    <property type="term" value="P:sensory perception of chemical stimulus"/>
    <property type="evidence" value="ECO:0007669"/>
    <property type="project" value="InterPro"/>
</dbReference>
<comment type="subcellular location">
    <subcellularLocation>
        <location evidence="1">Membrane</location>
        <topology evidence="1">Multi-pass membrane protein</topology>
    </subcellularLocation>
</comment>
<evidence type="ECO:0000256" key="6">
    <source>
        <dbReference type="SAM" id="MobiDB-lite"/>
    </source>
</evidence>
<keyword evidence="5 7" id="KW-0472">Membrane</keyword>
<feature type="transmembrane region" description="Helical" evidence="7">
    <location>
        <begin position="344"/>
        <end position="368"/>
    </location>
</feature>
<keyword evidence="4 7" id="KW-1133">Transmembrane helix</keyword>
<accession>A0A2A2JHZ0</accession>